<proteinExistence type="predicted"/>
<dbReference type="Proteomes" id="UP000257014">
    <property type="component" value="Unassembled WGS sequence"/>
</dbReference>
<dbReference type="AlphaFoldDB" id="A0A3E0K7R8"/>
<gene>
    <name evidence="1" type="ORF">C6P37_01950</name>
</gene>
<name>A0A3E0K7R8_9BACI</name>
<sequence length="310" mass="34621">MVRIYQIGKRLKKFKGIFIKLPNMIFNSKSGGDFMKSKLFLFFTAVLLASQSSALTPEIHVEGKKELTVYNREGEAVDSIPLEPKDLQAKTEEASPAIERTSQALVVDGEGNVLDKISLKKNIRDDTFHTAAIGARVATVAIAADEEFRSANSNWTSTAATLVEEMDDAFNRDHNFDLDIKLYISWSSQGSSPEQLLDDLRKDWASKYNYDFLIGFSNDSHILSVGGIAYVYSSNPSTMAVSLVNGPQSYKGIWHAGQHELSHNFGAGHHSSSDYTKCIMNYHYAYTVDYWDSTHGSIIARNKSWFGKAY</sequence>
<evidence type="ECO:0008006" key="3">
    <source>
        <dbReference type="Google" id="ProtNLM"/>
    </source>
</evidence>
<evidence type="ECO:0000313" key="2">
    <source>
        <dbReference type="Proteomes" id="UP000257014"/>
    </source>
</evidence>
<comment type="caution">
    <text evidence="1">The sequence shown here is derived from an EMBL/GenBank/DDBJ whole genome shotgun (WGS) entry which is preliminary data.</text>
</comment>
<dbReference type="GO" id="GO:0008237">
    <property type="term" value="F:metallopeptidase activity"/>
    <property type="evidence" value="ECO:0007669"/>
    <property type="project" value="InterPro"/>
</dbReference>
<reference evidence="1 2" key="1">
    <citation type="submission" date="2018-03" db="EMBL/GenBank/DDBJ databases">
        <authorList>
            <person name="Keele B.F."/>
        </authorList>
    </citation>
    <scope>NUCLEOTIDE SEQUENCE [LARGE SCALE GENOMIC DNA]</scope>
    <source>
        <strain evidence="1">ZCTH4_d</strain>
    </source>
</reference>
<accession>A0A3E0K7R8</accession>
<dbReference type="SUPFAM" id="SSF55486">
    <property type="entry name" value="Metalloproteases ('zincins'), catalytic domain"/>
    <property type="match status" value="1"/>
</dbReference>
<organism evidence="1 2">
    <name type="scientific">Caldibacillus debilis</name>
    <dbReference type="NCBI Taxonomy" id="301148"/>
    <lineage>
        <taxon>Bacteria</taxon>
        <taxon>Bacillati</taxon>
        <taxon>Bacillota</taxon>
        <taxon>Bacilli</taxon>
        <taxon>Bacillales</taxon>
        <taxon>Bacillaceae</taxon>
        <taxon>Caldibacillus</taxon>
    </lineage>
</organism>
<dbReference type="Pfam" id="PF13688">
    <property type="entry name" value="Reprolysin_5"/>
    <property type="match status" value="1"/>
</dbReference>
<protein>
    <recommendedName>
        <fullName evidence="3">Peptidase M84</fullName>
    </recommendedName>
</protein>
<dbReference type="Gene3D" id="3.40.390.10">
    <property type="entry name" value="Collagenase (Catalytic Domain)"/>
    <property type="match status" value="1"/>
</dbReference>
<evidence type="ECO:0000313" key="1">
    <source>
        <dbReference type="EMBL" id="REJ31122.1"/>
    </source>
</evidence>
<dbReference type="InterPro" id="IPR024079">
    <property type="entry name" value="MetalloPept_cat_dom_sf"/>
</dbReference>
<dbReference type="EMBL" id="QEWE01000007">
    <property type="protein sequence ID" value="REJ31122.1"/>
    <property type="molecule type" value="Genomic_DNA"/>
</dbReference>